<dbReference type="Pfam" id="PF04384">
    <property type="entry name" value="Fe-S_assembly"/>
    <property type="match status" value="1"/>
</dbReference>
<dbReference type="PANTHER" id="PTHR37532">
    <property type="entry name" value="PROTEIN ISCX"/>
    <property type="match status" value="1"/>
</dbReference>
<dbReference type="GO" id="GO:0008198">
    <property type="term" value="F:ferrous iron binding"/>
    <property type="evidence" value="ECO:0007669"/>
    <property type="project" value="TreeGrafter"/>
</dbReference>
<organism evidence="1 2">
    <name type="scientific">Beggiatoa leptomitoformis</name>
    <dbReference type="NCBI Taxonomy" id="288004"/>
    <lineage>
        <taxon>Bacteria</taxon>
        <taxon>Pseudomonadati</taxon>
        <taxon>Pseudomonadota</taxon>
        <taxon>Gammaproteobacteria</taxon>
        <taxon>Thiotrichales</taxon>
        <taxon>Thiotrichaceae</taxon>
        <taxon>Beggiatoa</taxon>
    </lineage>
</organism>
<dbReference type="PANTHER" id="PTHR37532:SF1">
    <property type="entry name" value="PROTEIN ISCX"/>
    <property type="match status" value="1"/>
</dbReference>
<dbReference type="GO" id="GO:0005829">
    <property type="term" value="C:cytosol"/>
    <property type="evidence" value="ECO:0007669"/>
    <property type="project" value="TreeGrafter"/>
</dbReference>
<dbReference type="InterPro" id="IPR007479">
    <property type="entry name" value="ISC_FeS_clus_asmbl_IscsX"/>
</dbReference>
<accession>A0A2N9YB75</accession>
<keyword evidence="2" id="KW-1185">Reference proteome</keyword>
<dbReference type="EMBL" id="CP018889">
    <property type="protein sequence ID" value="AUI67692.1"/>
    <property type="molecule type" value="Genomic_DNA"/>
</dbReference>
<dbReference type="Proteomes" id="UP000234271">
    <property type="component" value="Chromosome"/>
</dbReference>
<dbReference type="OrthoDB" id="9800346at2"/>
<dbReference type="AlphaFoldDB" id="A0A2N9YB75"/>
<dbReference type="PIRSF" id="PIRSF039003">
    <property type="entry name" value="IscX"/>
    <property type="match status" value="1"/>
</dbReference>
<evidence type="ECO:0000313" key="2">
    <source>
        <dbReference type="Proteomes" id="UP000234271"/>
    </source>
</evidence>
<evidence type="ECO:0000313" key="1">
    <source>
        <dbReference type="EMBL" id="AUI67692.1"/>
    </source>
</evidence>
<dbReference type="Gene3D" id="1.10.10.600">
    <property type="entry name" value="IscX-like"/>
    <property type="match status" value="1"/>
</dbReference>
<sequence length="66" mass="7869">MSLKWTDTQEIAIQLAEKYPDTDPQYISFVDLHQWVCQLDEFEDNPEKSNEKILEAIQALWIEEIQ</sequence>
<gene>
    <name evidence="1" type="primary">iscX</name>
    <name evidence="1" type="ORF">BLE401_02590</name>
</gene>
<dbReference type="RefSeq" id="WP_062149062.1">
    <property type="nucleotide sequence ID" value="NZ_CP012373.2"/>
</dbReference>
<dbReference type="InterPro" id="IPR036762">
    <property type="entry name" value="IscX-like_sf"/>
</dbReference>
<dbReference type="SUPFAM" id="SSF140319">
    <property type="entry name" value="IscX-like"/>
    <property type="match status" value="1"/>
</dbReference>
<dbReference type="FunFam" id="1.10.10.600:FF:000001">
    <property type="entry name" value="Fe-S assembly protein IscX"/>
    <property type="match status" value="1"/>
</dbReference>
<dbReference type="GO" id="GO:0016226">
    <property type="term" value="P:iron-sulfur cluster assembly"/>
    <property type="evidence" value="ECO:0007669"/>
    <property type="project" value="UniProtKB-UniRule"/>
</dbReference>
<dbReference type="NCBIfam" id="TIGR03412">
    <property type="entry name" value="iscX_yfhJ"/>
    <property type="match status" value="1"/>
</dbReference>
<proteinExistence type="predicted"/>
<reference evidence="2" key="1">
    <citation type="submission" date="2016-12" db="EMBL/GenBank/DDBJ databases">
        <title>Complete Genome Sequence of Beggiatoa leptomitiformis D-401.</title>
        <authorList>
            <person name="Fomenkov A."/>
            <person name="Vincze T."/>
            <person name="Grabovich M."/>
            <person name="Anton B.P."/>
            <person name="Dubinina G."/>
            <person name="Orlova M."/>
            <person name="Belousova E."/>
            <person name="Roberts R.J."/>
        </authorList>
    </citation>
    <scope>NUCLEOTIDE SEQUENCE [LARGE SCALE GENOMIC DNA]</scope>
    <source>
        <strain evidence="2">D-401</strain>
    </source>
</reference>
<dbReference type="KEGG" id="blep:AL038_03440"/>
<name>A0A2N9YB75_9GAMM</name>
<dbReference type="STRING" id="288004.AL038_03440"/>
<protein>
    <submittedName>
        <fullName evidence="1">Fe-S cluster assembly protein IscX</fullName>
    </submittedName>
</protein>